<evidence type="ECO:0000313" key="7">
    <source>
        <dbReference type="EMBL" id="SMP01135.1"/>
    </source>
</evidence>
<evidence type="ECO:0000256" key="2">
    <source>
        <dbReference type="ARBA" id="ARBA00022723"/>
    </source>
</evidence>
<dbReference type="Pfam" id="PF00034">
    <property type="entry name" value="Cytochrom_C"/>
    <property type="match status" value="1"/>
</dbReference>
<dbReference type="SUPFAM" id="SSF46626">
    <property type="entry name" value="Cytochrome c"/>
    <property type="match status" value="2"/>
</dbReference>
<dbReference type="Gene3D" id="1.10.760.10">
    <property type="entry name" value="Cytochrome c-like domain"/>
    <property type="match status" value="1"/>
</dbReference>
<evidence type="ECO:0000256" key="4">
    <source>
        <dbReference type="PROSITE-ProRule" id="PRU00433"/>
    </source>
</evidence>
<proteinExistence type="predicted"/>
<name>A0ABY1N6P7_9HYPH</name>
<evidence type="ECO:0000256" key="5">
    <source>
        <dbReference type="SAM" id="SignalP"/>
    </source>
</evidence>
<dbReference type="InterPro" id="IPR009056">
    <property type="entry name" value="Cyt_c-like_dom"/>
</dbReference>
<keyword evidence="2 4" id="KW-0479">Metal-binding</keyword>
<keyword evidence="5" id="KW-0732">Signal</keyword>
<dbReference type="PANTHER" id="PTHR35008">
    <property type="entry name" value="BLL4482 PROTEIN-RELATED"/>
    <property type="match status" value="1"/>
</dbReference>
<dbReference type="RefSeq" id="WP_155191282.1">
    <property type="nucleotide sequence ID" value="NZ_BAAAEA010000001.1"/>
</dbReference>
<feature type="signal peptide" evidence="5">
    <location>
        <begin position="1"/>
        <end position="19"/>
    </location>
</feature>
<feature type="domain" description="Cytochrome c" evidence="6">
    <location>
        <begin position="39"/>
        <end position="147"/>
    </location>
</feature>
<comment type="caution">
    <text evidence="7">The sequence shown here is derived from an EMBL/GenBank/DDBJ whole genome shotgun (WGS) entry which is preliminary data.</text>
</comment>
<dbReference type="InterPro" id="IPR051459">
    <property type="entry name" value="Cytochrome_c-type_DH"/>
</dbReference>
<evidence type="ECO:0000313" key="8">
    <source>
        <dbReference type="Proteomes" id="UP001157914"/>
    </source>
</evidence>
<protein>
    <submittedName>
        <fullName evidence="7">Cytochrome c, mono-and diheme variants</fullName>
    </submittedName>
</protein>
<keyword evidence="1 4" id="KW-0349">Heme</keyword>
<dbReference type="InterPro" id="IPR036909">
    <property type="entry name" value="Cyt_c-like_dom_sf"/>
</dbReference>
<accession>A0ABY1N6P7</accession>
<evidence type="ECO:0000256" key="1">
    <source>
        <dbReference type="ARBA" id="ARBA00022617"/>
    </source>
</evidence>
<keyword evidence="3 4" id="KW-0408">Iron</keyword>
<dbReference type="EMBL" id="FXTT01000001">
    <property type="protein sequence ID" value="SMP01135.1"/>
    <property type="molecule type" value="Genomic_DNA"/>
</dbReference>
<dbReference type="PANTHER" id="PTHR35008:SF8">
    <property type="entry name" value="ALCOHOL DEHYDROGENASE CYTOCHROME C SUBUNIT"/>
    <property type="match status" value="1"/>
</dbReference>
<gene>
    <name evidence="7" type="ORF">SAMN06265374_0324</name>
</gene>
<sequence length="308" mass="32299">MKTLLAIAAGLVLAGGAAAWTLSAPTRIQASQAGLLSAGNPEAGETVFWAGGCASCHAAAGAKGEDLLKLGGGLRLETPFGIFVAPNISSSSTDGIGAWTVTDFANAMLHGTSPDGRNYYPAFPYTSYARMTPEDISDLFAFMKTLPSVEGRAAGHELAFPFNLRRGLGLWKRVFLDPSPVVLGPVGEVDEQLWERGRYLVEGPGHCGECHTKRDFAGGLVLTAWLGGAPAPTGKGTVPNITQGDANFASWSASDIAYYLESGFTPEYDSVGGEMVHVQENMAKLPARDREAIAAYLKAIPSVSSTSN</sequence>
<evidence type="ECO:0000256" key="3">
    <source>
        <dbReference type="ARBA" id="ARBA00023004"/>
    </source>
</evidence>
<dbReference type="PROSITE" id="PS51007">
    <property type="entry name" value="CYTC"/>
    <property type="match status" value="2"/>
</dbReference>
<feature type="chain" id="PRO_5045895778" evidence="5">
    <location>
        <begin position="20"/>
        <end position="308"/>
    </location>
</feature>
<keyword evidence="8" id="KW-1185">Reference proteome</keyword>
<organism evidence="7 8">
    <name type="scientific">Roseibium denhamense</name>
    <dbReference type="NCBI Taxonomy" id="76305"/>
    <lineage>
        <taxon>Bacteria</taxon>
        <taxon>Pseudomonadati</taxon>
        <taxon>Pseudomonadota</taxon>
        <taxon>Alphaproteobacteria</taxon>
        <taxon>Hyphomicrobiales</taxon>
        <taxon>Stappiaceae</taxon>
        <taxon>Roseibium</taxon>
    </lineage>
</organism>
<reference evidence="7 8" key="1">
    <citation type="submission" date="2017-05" db="EMBL/GenBank/DDBJ databases">
        <authorList>
            <person name="Varghese N."/>
            <person name="Submissions S."/>
        </authorList>
    </citation>
    <scope>NUCLEOTIDE SEQUENCE [LARGE SCALE GENOMIC DNA]</scope>
    <source>
        <strain evidence="7 8">DSM 15949</strain>
    </source>
</reference>
<evidence type="ECO:0000259" key="6">
    <source>
        <dbReference type="PROSITE" id="PS51007"/>
    </source>
</evidence>
<feature type="domain" description="Cytochrome c" evidence="6">
    <location>
        <begin position="192"/>
        <end position="301"/>
    </location>
</feature>
<dbReference type="Proteomes" id="UP001157914">
    <property type="component" value="Unassembled WGS sequence"/>
</dbReference>